<dbReference type="Proteomes" id="UP000013996">
    <property type="component" value="Unassembled WGS sequence"/>
</dbReference>
<dbReference type="GO" id="GO:0008168">
    <property type="term" value="F:methyltransferase activity"/>
    <property type="evidence" value="ECO:0007669"/>
    <property type="project" value="UniProtKB-KW"/>
</dbReference>
<dbReference type="STRING" id="1249483.LEP1GSC202_0960"/>
<dbReference type="EMBL" id="AOGX02000015">
    <property type="protein sequence ID" value="EOQ88924.1"/>
    <property type="molecule type" value="Genomic_DNA"/>
</dbReference>
<protein>
    <submittedName>
        <fullName evidence="2">Methyltransferase domain protein</fullName>
    </submittedName>
</protein>
<dbReference type="GO" id="GO:0032259">
    <property type="term" value="P:methylation"/>
    <property type="evidence" value="ECO:0007669"/>
    <property type="project" value="UniProtKB-KW"/>
</dbReference>
<evidence type="ECO:0000313" key="3">
    <source>
        <dbReference type="Proteomes" id="UP000013996"/>
    </source>
</evidence>
<organism evidence="2 3">
    <name type="scientific">Leptospira yanagawae serovar Saopaulo str. Sao Paulo = ATCC 700523</name>
    <dbReference type="NCBI Taxonomy" id="1249483"/>
    <lineage>
        <taxon>Bacteria</taxon>
        <taxon>Pseudomonadati</taxon>
        <taxon>Spirochaetota</taxon>
        <taxon>Spirochaetia</taxon>
        <taxon>Leptospirales</taxon>
        <taxon>Leptospiraceae</taxon>
        <taxon>Leptospira</taxon>
    </lineage>
</organism>
<dbReference type="Pfam" id="PF08242">
    <property type="entry name" value="Methyltransf_12"/>
    <property type="match status" value="1"/>
</dbReference>
<feature type="domain" description="Methyltransferase type 12" evidence="1">
    <location>
        <begin position="60"/>
        <end position="155"/>
    </location>
</feature>
<dbReference type="SUPFAM" id="SSF53335">
    <property type="entry name" value="S-adenosyl-L-methionine-dependent methyltransferases"/>
    <property type="match status" value="1"/>
</dbReference>
<dbReference type="OrthoDB" id="9808140at2"/>
<name>A0A5E8HCI1_9LEPT</name>
<proteinExistence type="predicted"/>
<dbReference type="AlphaFoldDB" id="A0A5E8HCI1"/>
<dbReference type="Gene3D" id="3.40.50.150">
    <property type="entry name" value="Vaccinia Virus protein VP39"/>
    <property type="match status" value="1"/>
</dbReference>
<dbReference type="InterPro" id="IPR029063">
    <property type="entry name" value="SAM-dependent_MTases_sf"/>
</dbReference>
<accession>A0A5E8HCI1</accession>
<reference evidence="2 3" key="1">
    <citation type="submission" date="2013-04" db="EMBL/GenBank/DDBJ databases">
        <authorList>
            <person name="Harkins D.M."/>
            <person name="Durkin A.S."/>
            <person name="Brinkac L.M."/>
            <person name="Haft D.H."/>
            <person name="Selengut J.D."/>
            <person name="Sanka R."/>
            <person name="DePew J."/>
            <person name="Purushe J."/>
            <person name="Hartskeerl R.A."/>
            <person name="Ahmed A."/>
            <person name="van der Linden H."/>
            <person name="Goris M.G.A."/>
            <person name="Vinetz J.M."/>
            <person name="Sutton G.G."/>
            <person name="Nierman W.C."/>
            <person name="Fouts D.E."/>
        </authorList>
    </citation>
    <scope>NUCLEOTIDE SEQUENCE [LARGE SCALE GENOMIC DNA]</scope>
    <source>
        <strain evidence="2 3">Sao Paulo</strain>
    </source>
</reference>
<keyword evidence="2" id="KW-0489">Methyltransferase</keyword>
<keyword evidence="2" id="KW-0808">Transferase</keyword>
<evidence type="ECO:0000313" key="2">
    <source>
        <dbReference type="EMBL" id="EOQ88924.1"/>
    </source>
</evidence>
<sequence length="235" mass="27571">MKNWELTHLQYQPRIPEPELMEEPNQVVSYANADFESAHSMIIQQFQNRFPLKFSPHSVLDLGSGPGEMSSRLFQLFPNADFTFLDGSNLMLDFCKKRLSTFDLEKRNNKMIFKNELVQEFVPESSFELVFSNSLLHHIHDPYEFWSAIQRSVGDESFIFVCDLLRPNSISEARQLVERYAKQESEILKNDFLNSLLAAFRLEEVTEMIAKIRMSHKLNIEVISDQHWICYSKPR</sequence>
<evidence type="ECO:0000259" key="1">
    <source>
        <dbReference type="Pfam" id="PF08242"/>
    </source>
</evidence>
<dbReference type="InterPro" id="IPR013217">
    <property type="entry name" value="Methyltransf_12"/>
</dbReference>
<dbReference type="RefSeq" id="WP_015676513.1">
    <property type="nucleotide sequence ID" value="NZ_AOGX02000015.1"/>
</dbReference>
<dbReference type="CDD" id="cd02440">
    <property type="entry name" value="AdoMet_MTases"/>
    <property type="match status" value="1"/>
</dbReference>
<gene>
    <name evidence="2" type="ORF">LEP1GSC202_0960</name>
</gene>
<comment type="caution">
    <text evidence="2">The sequence shown here is derived from an EMBL/GenBank/DDBJ whole genome shotgun (WGS) entry which is preliminary data.</text>
</comment>